<dbReference type="EMBL" id="JAAVJI010000005">
    <property type="protein sequence ID" value="NJP01418.1"/>
    <property type="molecule type" value="Genomic_DNA"/>
</dbReference>
<sequence>MIKVSVLYPYAANATFDYDYYLNKHMTLVSDRLGASLLSYSVDKGVAGGEPDSTPPYITHCTLYFDSLEALSAGMGSHGQELSADVPNFTNLTPITQVSEVLVDTRSA</sequence>
<evidence type="ECO:0000259" key="1">
    <source>
        <dbReference type="Pfam" id="PF07110"/>
    </source>
</evidence>
<dbReference type="PANTHER" id="PTHR40260">
    <property type="entry name" value="BLR8190 PROTEIN"/>
    <property type="match status" value="1"/>
</dbReference>
<keyword evidence="3" id="KW-1185">Reference proteome</keyword>
<accession>A0ABX0YHE2</accession>
<evidence type="ECO:0000313" key="2">
    <source>
        <dbReference type="EMBL" id="NJP01418.1"/>
    </source>
</evidence>
<dbReference type="InterPro" id="IPR009799">
    <property type="entry name" value="EthD_dom"/>
</dbReference>
<proteinExistence type="predicted"/>
<dbReference type="Gene3D" id="3.30.70.100">
    <property type="match status" value="1"/>
</dbReference>
<dbReference type="Proteomes" id="UP000746535">
    <property type="component" value="Unassembled WGS sequence"/>
</dbReference>
<name>A0ABX0YHE2_9PSED</name>
<dbReference type="RefSeq" id="WP_168083990.1">
    <property type="nucleotide sequence ID" value="NZ_JAAVJI010000005.1"/>
</dbReference>
<gene>
    <name evidence="2" type="ORF">HBH25_11150</name>
</gene>
<dbReference type="Pfam" id="PF07110">
    <property type="entry name" value="EthD"/>
    <property type="match status" value="1"/>
</dbReference>
<feature type="domain" description="EthD" evidence="1">
    <location>
        <begin position="18"/>
        <end position="91"/>
    </location>
</feature>
<protein>
    <submittedName>
        <fullName evidence="2">EthD family reductase</fullName>
    </submittedName>
</protein>
<dbReference type="InterPro" id="IPR011008">
    <property type="entry name" value="Dimeric_a/b-barrel"/>
</dbReference>
<organism evidence="2 3">
    <name type="scientific">Pseudomonas quercus</name>
    <dbReference type="NCBI Taxonomy" id="2722792"/>
    <lineage>
        <taxon>Bacteria</taxon>
        <taxon>Pseudomonadati</taxon>
        <taxon>Pseudomonadota</taxon>
        <taxon>Gammaproteobacteria</taxon>
        <taxon>Pseudomonadales</taxon>
        <taxon>Pseudomonadaceae</taxon>
        <taxon>Pseudomonas</taxon>
    </lineage>
</organism>
<comment type="caution">
    <text evidence="2">The sequence shown here is derived from an EMBL/GenBank/DDBJ whole genome shotgun (WGS) entry which is preliminary data.</text>
</comment>
<dbReference type="SUPFAM" id="SSF54909">
    <property type="entry name" value="Dimeric alpha+beta barrel"/>
    <property type="match status" value="1"/>
</dbReference>
<dbReference type="NCBIfam" id="TIGR02118">
    <property type="entry name" value="EthD family reductase"/>
    <property type="match status" value="1"/>
</dbReference>
<evidence type="ECO:0000313" key="3">
    <source>
        <dbReference type="Proteomes" id="UP000746535"/>
    </source>
</evidence>
<dbReference type="PANTHER" id="PTHR40260:SF2">
    <property type="entry name" value="BLR8190 PROTEIN"/>
    <property type="match status" value="1"/>
</dbReference>
<reference evidence="2 3" key="1">
    <citation type="submission" date="2020-03" db="EMBL/GenBank/DDBJ databases">
        <authorList>
            <person name="Wang L."/>
            <person name="He N."/>
            <person name="Li Y."/>
            <person name="Fang Y."/>
            <person name="Zhang F."/>
        </authorList>
    </citation>
    <scope>NUCLEOTIDE SEQUENCE [LARGE SCALE GENOMIC DNA]</scope>
    <source>
        <strain evidence="3">hsmgli-8</strain>
    </source>
</reference>